<gene>
    <name evidence="1" type="ORF">BofuT4_uP016200.1</name>
</gene>
<evidence type="ECO:0000313" key="2">
    <source>
        <dbReference type="Proteomes" id="UP000008177"/>
    </source>
</evidence>
<protein>
    <submittedName>
        <fullName evidence="1">Uncharacterized protein</fullName>
    </submittedName>
</protein>
<evidence type="ECO:0000313" key="1">
    <source>
        <dbReference type="EMBL" id="CCD51314.1"/>
    </source>
</evidence>
<dbReference type="EMBL" id="FQ790337">
    <property type="protein sequence ID" value="CCD51314.1"/>
    <property type="molecule type" value="Genomic_DNA"/>
</dbReference>
<reference evidence="2" key="1">
    <citation type="journal article" date="2011" name="PLoS Genet.">
        <title>Genomic analysis of the necrotrophic fungal pathogens Sclerotinia sclerotiorum and Botrytis cinerea.</title>
        <authorList>
            <person name="Amselem J."/>
            <person name="Cuomo C.A."/>
            <person name="van Kan J.A."/>
            <person name="Viaud M."/>
            <person name="Benito E.P."/>
            <person name="Couloux A."/>
            <person name="Coutinho P.M."/>
            <person name="de Vries R.P."/>
            <person name="Dyer P.S."/>
            <person name="Fillinger S."/>
            <person name="Fournier E."/>
            <person name="Gout L."/>
            <person name="Hahn M."/>
            <person name="Kohn L."/>
            <person name="Lapalu N."/>
            <person name="Plummer K.M."/>
            <person name="Pradier J.M."/>
            <person name="Quevillon E."/>
            <person name="Sharon A."/>
            <person name="Simon A."/>
            <person name="ten Have A."/>
            <person name="Tudzynski B."/>
            <person name="Tudzynski P."/>
            <person name="Wincker P."/>
            <person name="Andrew M."/>
            <person name="Anthouard V."/>
            <person name="Beever R.E."/>
            <person name="Beffa R."/>
            <person name="Benoit I."/>
            <person name="Bouzid O."/>
            <person name="Brault B."/>
            <person name="Chen Z."/>
            <person name="Choquer M."/>
            <person name="Collemare J."/>
            <person name="Cotton P."/>
            <person name="Danchin E.G."/>
            <person name="Da Silva C."/>
            <person name="Gautier A."/>
            <person name="Giraud C."/>
            <person name="Giraud T."/>
            <person name="Gonzalez C."/>
            <person name="Grossetete S."/>
            <person name="Guldener U."/>
            <person name="Henrissat B."/>
            <person name="Howlett B.J."/>
            <person name="Kodira C."/>
            <person name="Kretschmer M."/>
            <person name="Lappartient A."/>
            <person name="Leroch M."/>
            <person name="Levis C."/>
            <person name="Mauceli E."/>
            <person name="Neuveglise C."/>
            <person name="Oeser B."/>
            <person name="Pearson M."/>
            <person name="Poulain J."/>
            <person name="Poussereau N."/>
            <person name="Quesneville H."/>
            <person name="Rascle C."/>
            <person name="Schumacher J."/>
            <person name="Segurens B."/>
            <person name="Sexton A."/>
            <person name="Silva E."/>
            <person name="Sirven C."/>
            <person name="Soanes D.M."/>
            <person name="Talbot N.J."/>
            <person name="Templeton M."/>
            <person name="Yandava C."/>
            <person name="Yarden O."/>
            <person name="Zeng Q."/>
            <person name="Rollins J.A."/>
            <person name="Lebrun M.H."/>
            <person name="Dickman M."/>
        </authorList>
    </citation>
    <scope>NUCLEOTIDE SEQUENCE [LARGE SCALE GENOMIC DNA]</scope>
    <source>
        <strain evidence="2">T4</strain>
    </source>
</reference>
<dbReference type="HOGENOM" id="CLU_2687540_0_0_1"/>
<accession>G2YHX7</accession>
<dbReference type="InParanoid" id="G2YHX7"/>
<name>G2YHX7_BOTF4</name>
<organism evidence="1 2">
    <name type="scientific">Botryotinia fuckeliana (strain T4)</name>
    <name type="common">Noble rot fungus</name>
    <name type="synonym">Botrytis cinerea</name>
    <dbReference type="NCBI Taxonomy" id="999810"/>
    <lineage>
        <taxon>Eukaryota</taxon>
        <taxon>Fungi</taxon>
        <taxon>Dikarya</taxon>
        <taxon>Ascomycota</taxon>
        <taxon>Pezizomycotina</taxon>
        <taxon>Leotiomycetes</taxon>
        <taxon>Helotiales</taxon>
        <taxon>Sclerotiniaceae</taxon>
        <taxon>Botrytis</taxon>
    </lineage>
</organism>
<dbReference type="Proteomes" id="UP000008177">
    <property type="component" value="Unplaced contigs"/>
</dbReference>
<dbReference type="AlphaFoldDB" id="G2YHX7"/>
<proteinExistence type="predicted"/>
<sequence>MVKACTNNGKGKDKRSFNREVHLNRVSSIHGHRNPMEFSFPETPQSLITSEDSLAIKCPSGGWALHRHPEESWK</sequence>